<evidence type="ECO:0000313" key="2">
    <source>
        <dbReference type="EMBL" id="MCA9380969.1"/>
    </source>
</evidence>
<name>A0A955IAD8_9BACT</name>
<reference evidence="2" key="1">
    <citation type="submission" date="2020-04" db="EMBL/GenBank/DDBJ databases">
        <authorList>
            <person name="Zhang T."/>
        </authorList>
    </citation>
    <scope>NUCLEOTIDE SEQUENCE</scope>
    <source>
        <strain evidence="2">HKST-UBA13</strain>
    </source>
</reference>
<accession>A0A955IAD8</accession>
<proteinExistence type="predicted"/>
<reference evidence="2" key="2">
    <citation type="journal article" date="2021" name="Microbiome">
        <title>Successional dynamics and alternative stable states in a saline activated sludge microbial community over 9 years.</title>
        <authorList>
            <person name="Wang Y."/>
            <person name="Ye J."/>
            <person name="Ju F."/>
            <person name="Liu L."/>
            <person name="Boyd J.A."/>
            <person name="Deng Y."/>
            <person name="Parks D.H."/>
            <person name="Jiang X."/>
            <person name="Yin X."/>
            <person name="Woodcroft B.J."/>
            <person name="Tyson G.W."/>
            <person name="Hugenholtz P."/>
            <person name="Polz M.F."/>
            <person name="Zhang T."/>
        </authorList>
    </citation>
    <scope>NUCLEOTIDE SEQUENCE</scope>
    <source>
        <strain evidence="2">HKST-UBA13</strain>
    </source>
</reference>
<feature type="compositionally biased region" description="Polar residues" evidence="1">
    <location>
        <begin position="1"/>
        <end position="15"/>
    </location>
</feature>
<feature type="region of interest" description="Disordered" evidence="1">
    <location>
        <begin position="1"/>
        <end position="21"/>
    </location>
</feature>
<sequence>MENLNMPASQTNGDSGSEAGLSKEQQDITLIDLEDYNITDKDMLLERIYNDKNGKSNTKSALGMYIEIPTSYPIDLQAFSSYFLQELSQGVNLFSAQRWSENFGRVFVGISDKSPDEKVPCELISAENPESLKYRQVSSGRTISPTQLVETNSLQGGSNLVLLNSAFTSIEGLLINVTHMLDELIWNLALSDGKRTANSYSQAVRYVRDTGISFEFANEEEILSKYISDTYNNKVRLYGSRKSKTVPFVLGCVVPNALPKTKSLNQLDAYSQNEAPKSVEVKEVNSYEVTIGITTAKEIHAGHLLLFLTANSFAKCIDATVIVSANNTGPRVNATITSLQKEVESLLGRDITLEQANQILSSLPLSVTQRLYQMRNEDFVPSINSDFSTLKFATEQNMVLLRLLGLNVNYILDTDCNPIGAINYAFSNTPGYFPELGLGFTSLRGGQSANYLDNGEFTAVGASLANMINLAINDDGLKGIAYFDHESSTAIASKVITEQLGIPVYQPSGAAIGFGGEIASGTKGNSIRLKEIYDFITRYGQQLGIDSSEIMNLGMNALTFSLFSNYYISDLHPNNYSANTFYDFASKEYFFEFFKSQIGSYRQVQNNIQNVLNTLERDETVNRDDSSAKRLYALVARSEAITRMTPEKLLQVISSQTVLKKDKVNVQMFIDMGYSEQESLRKIEDVEANNLFICKRSHPYFEYINFLLTMDIQDLMSLTGEQKNSIKKAILTVKKLFS</sequence>
<dbReference type="EMBL" id="JAGQLJ010000038">
    <property type="protein sequence ID" value="MCA9380969.1"/>
    <property type="molecule type" value="Genomic_DNA"/>
</dbReference>
<protein>
    <submittedName>
        <fullName evidence="2">Uncharacterized protein</fullName>
    </submittedName>
</protein>
<comment type="caution">
    <text evidence="2">The sequence shown here is derived from an EMBL/GenBank/DDBJ whole genome shotgun (WGS) entry which is preliminary data.</text>
</comment>
<evidence type="ECO:0000256" key="1">
    <source>
        <dbReference type="SAM" id="MobiDB-lite"/>
    </source>
</evidence>
<dbReference type="Proteomes" id="UP000775877">
    <property type="component" value="Unassembled WGS sequence"/>
</dbReference>
<dbReference type="AlphaFoldDB" id="A0A955IAD8"/>
<evidence type="ECO:0000313" key="3">
    <source>
        <dbReference type="Proteomes" id="UP000775877"/>
    </source>
</evidence>
<gene>
    <name evidence="2" type="ORF">KC678_01785</name>
</gene>
<organism evidence="2 3">
    <name type="scientific">Candidatus Dojkabacteria bacterium</name>
    <dbReference type="NCBI Taxonomy" id="2099670"/>
    <lineage>
        <taxon>Bacteria</taxon>
        <taxon>Candidatus Dojkabacteria</taxon>
    </lineage>
</organism>